<organism evidence="16">
    <name type="scientific">Halalkalibacterium halodurans</name>
    <name type="common">Bacillus halodurans</name>
    <dbReference type="NCBI Taxonomy" id="86665"/>
    <lineage>
        <taxon>Bacteria</taxon>
        <taxon>Bacillati</taxon>
        <taxon>Bacillota</taxon>
        <taxon>Bacilli</taxon>
        <taxon>Bacillales</taxon>
        <taxon>Bacillaceae</taxon>
        <taxon>Halalkalibacterium (ex Joshi et al. 2022)</taxon>
    </lineage>
</organism>
<evidence type="ECO:0000256" key="10">
    <source>
        <dbReference type="ARBA" id="ARBA00022840"/>
    </source>
</evidence>
<dbReference type="InterPro" id="IPR016120">
    <property type="entry name" value="Sig_transdc_His_kin_SpoOB"/>
</dbReference>
<dbReference type="InterPro" id="IPR036890">
    <property type="entry name" value="HATPase_C_sf"/>
</dbReference>
<feature type="transmembrane region" description="Helical" evidence="14">
    <location>
        <begin position="12"/>
        <end position="36"/>
    </location>
</feature>
<evidence type="ECO:0000256" key="7">
    <source>
        <dbReference type="ARBA" id="ARBA00022692"/>
    </source>
</evidence>
<evidence type="ECO:0000256" key="1">
    <source>
        <dbReference type="ARBA" id="ARBA00000085"/>
    </source>
</evidence>
<dbReference type="CDD" id="cd16915">
    <property type="entry name" value="HATPase_DpiB-CitA-like"/>
    <property type="match status" value="1"/>
</dbReference>
<keyword evidence="4" id="KW-1003">Cell membrane</keyword>
<keyword evidence="5" id="KW-0597">Phosphoprotein</keyword>
<dbReference type="Pfam" id="PF17203">
    <property type="entry name" value="sCache_3_2"/>
    <property type="match status" value="1"/>
</dbReference>
<dbReference type="SMART" id="SM00091">
    <property type="entry name" value="PAS"/>
    <property type="match status" value="1"/>
</dbReference>
<dbReference type="SUPFAM" id="SSF55890">
    <property type="entry name" value="Sporulation response regulatory protein Spo0B"/>
    <property type="match status" value="1"/>
</dbReference>
<evidence type="ECO:0000256" key="2">
    <source>
        <dbReference type="ARBA" id="ARBA00004651"/>
    </source>
</evidence>
<evidence type="ECO:0000256" key="8">
    <source>
        <dbReference type="ARBA" id="ARBA00022741"/>
    </source>
</evidence>
<dbReference type="PROSITE" id="PS50109">
    <property type="entry name" value="HIS_KIN"/>
    <property type="match status" value="1"/>
</dbReference>
<comment type="subcellular location">
    <subcellularLocation>
        <location evidence="2">Cell membrane</location>
        <topology evidence="2">Multi-pass membrane protein</topology>
    </subcellularLocation>
</comment>
<dbReference type="GO" id="GO:0006355">
    <property type="term" value="P:regulation of DNA-templated transcription"/>
    <property type="evidence" value="ECO:0007669"/>
    <property type="project" value="InterPro"/>
</dbReference>
<evidence type="ECO:0000259" key="15">
    <source>
        <dbReference type="PROSITE" id="PS50109"/>
    </source>
</evidence>
<dbReference type="Pfam" id="PF14689">
    <property type="entry name" value="SPOB_a"/>
    <property type="match status" value="1"/>
</dbReference>
<dbReference type="PRINTS" id="PR00344">
    <property type="entry name" value="BCTRLSENSOR"/>
</dbReference>
<evidence type="ECO:0000256" key="4">
    <source>
        <dbReference type="ARBA" id="ARBA00022475"/>
    </source>
</evidence>
<comment type="caution">
    <text evidence="16">The sequence shown here is derived from an EMBL/GenBank/DDBJ whole genome shotgun (WGS) entry which is preliminary data.</text>
</comment>
<dbReference type="EMBL" id="LILD01000001">
    <property type="protein sequence ID" value="KOO38478.1"/>
    <property type="molecule type" value="Genomic_DNA"/>
</dbReference>
<dbReference type="GO" id="GO:0005524">
    <property type="term" value="F:ATP binding"/>
    <property type="evidence" value="ECO:0007669"/>
    <property type="project" value="UniProtKB-KW"/>
</dbReference>
<evidence type="ECO:0000256" key="9">
    <source>
        <dbReference type="ARBA" id="ARBA00022777"/>
    </source>
</evidence>
<dbReference type="Pfam" id="PF02518">
    <property type="entry name" value="HATPase_c"/>
    <property type="match status" value="1"/>
</dbReference>
<dbReference type="Pfam" id="PF00989">
    <property type="entry name" value="PAS"/>
    <property type="match status" value="1"/>
</dbReference>
<keyword evidence="8" id="KW-0547">Nucleotide-binding</keyword>
<dbReference type="CDD" id="cd00130">
    <property type="entry name" value="PAS"/>
    <property type="match status" value="1"/>
</dbReference>
<dbReference type="Gene3D" id="3.30.450.20">
    <property type="entry name" value="PAS domain"/>
    <property type="match status" value="2"/>
</dbReference>
<accession>A0A0M0KJ96</accession>
<keyword evidence="6" id="KW-0808">Transferase</keyword>
<dbReference type="PATRIC" id="fig|136160.3.peg.1517"/>
<dbReference type="SUPFAM" id="SSF55874">
    <property type="entry name" value="ATPase domain of HSP90 chaperone/DNA topoisomerase II/histidine kinase"/>
    <property type="match status" value="1"/>
</dbReference>
<evidence type="ECO:0000256" key="6">
    <source>
        <dbReference type="ARBA" id="ARBA00022679"/>
    </source>
</evidence>
<proteinExistence type="predicted"/>
<keyword evidence="13 14" id="KW-0472">Membrane</keyword>
<dbReference type="InterPro" id="IPR013767">
    <property type="entry name" value="PAS_fold"/>
</dbReference>
<keyword evidence="11 14" id="KW-1133">Transmembrane helix</keyword>
<evidence type="ECO:0000256" key="12">
    <source>
        <dbReference type="ARBA" id="ARBA00023012"/>
    </source>
</evidence>
<keyword evidence="9 16" id="KW-0418">Kinase</keyword>
<dbReference type="RefSeq" id="WP_053430752.1">
    <property type="nucleotide sequence ID" value="NZ_LILD02000020.1"/>
</dbReference>
<dbReference type="SUPFAM" id="SSF103190">
    <property type="entry name" value="Sensory domain-like"/>
    <property type="match status" value="1"/>
</dbReference>
<feature type="transmembrane region" description="Helical" evidence="14">
    <location>
        <begin position="173"/>
        <end position="196"/>
    </location>
</feature>
<dbReference type="AlphaFoldDB" id="A0A0M0KJ96"/>
<keyword evidence="10" id="KW-0067">ATP-binding</keyword>
<gene>
    <name evidence="16" type="ORF">AMD02_06100</name>
</gene>
<evidence type="ECO:0000313" key="16">
    <source>
        <dbReference type="EMBL" id="KOO38478.1"/>
    </source>
</evidence>
<comment type="catalytic activity">
    <reaction evidence="1">
        <text>ATP + protein L-histidine = ADP + protein N-phospho-L-histidine.</text>
        <dbReference type="EC" id="2.7.13.3"/>
    </reaction>
</comment>
<feature type="domain" description="Histidine kinase" evidence="15">
    <location>
        <begin position="425"/>
        <end position="531"/>
    </location>
</feature>
<dbReference type="Gene3D" id="1.10.287.130">
    <property type="match status" value="1"/>
</dbReference>
<dbReference type="EC" id="2.7.13.3" evidence="3"/>
<dbReference type="PANTHER" id="PTHR43547:SF10">
    <property type="entry name" value="SENSOR HISTIDINE KINASE DCUS"/>
    <property type="match status" value="1"/>
</dbReference>
<dbReference type="SMART" id="SM00387">
    <property type="entry name" value="HATPase_c"/>
    <property type="match status" value="1"/>
</dbReference>
<dbReference type="InterPro" id="IPR035965">
    <property type="entry name" value="PAS-like_dom_sf"/>
</dbReference>
<dbReference type="InterPro" id="IPR033463">
    <property type="entry name" value="sCache_3"/>
</dbReference>
<dbReference type="PANTHER" id="PTHR43547">
    <property type="entry name" value="TWO-COMPONENT HISTIDINE KINASE"/>
    <property type="match status" value="1"/>
</dbReference>
<dbReference type="InterPro" id="IPR005467">
    <property type="entry name" value="His_kinase_dom"/>
</dbReference>
<dbReference type="SUPFAM" id="SSF55785">
    <property type="entry name" value="PYP-like sensor domain (PAS domain)"/>
    <property type="match status" value="1"/>
</dbReference>
<name>A0A0M0KJ96_ALKHA</name>
<evidence type="ECO:0000256" key="13">
    <source>
        <dbReference type="ARBA" id="ARBA00023136"/>
    </source>
</evidence>
<keyword evidence="7 14" id="KW-0812">Transmembrane</keyword>
<evidence type="ECO:0000256" key="5">
    <source>
        <dbReference type="ARBA" id="ARBA00022553"/>
    </source>
</evidence>
<evidence type="ECO:0000256" key="3">
    <source>
        <dbReference type="ARBA" id="ARBA00012438"/>
    </source>
</evidence>
<sequence length="532" mass="59942">MRLFRQLSIQWKITILSFGIVAFALMMVSISLLGYVTSIKEDELSNRTMITAQLVAQNHTVQQWVDAKPEEASRTLQPIVERIRVINDHDYIVLLNMDRIRITHPIPERLQTPFVGGDEDPAFAEHIYLSKAKTEGVVTVRAFMPILNQQREQVGVAVVGSVLPSYADMIQEFWQPALLIGLITALFGFWGSWLLASHIKRQTFNMEPDELAHLLVERDASFNAIHEGVVAINKHEKITIMNEAARRMLGVEEKAIGRNIHEIIPDTKLPEILSIGKPLYQREFYVQGRLVFSNRIPIQIDGETVGAIAIFQDKSDVDRLAEELTGAQAFVDALRVQNHEYSNKLHTIAGLIQLDEGKKALQYIFDLEEEQEEFSGVVMQKIHNDSLAGLLLGKVSRGKELGVQVIIEKDSEFIDHPEGVTTHDLVVIVGNLIDNSLDAFSSTQDQNKTVHVFIGEENDFLKIRVRDNGEGIREEVREKMFVRGFSTKSTSGRGIGLFLIQAIVERVEGKIEVESELNIGATFSIYLPKKRG</sequence>
<evidence type="ECO:0000256" key="14">
    <source>
        <dbReference type="SAM" id="Phobius"/>
    </source>
</evidence>
<dbReference type="Gene3D" id="3.30.565.10">
    <property type="entry name" value="Histidine kinase-like ATPase, C-terminal domain"/>
    <property type="match status" value="1"/>
</dbReference>
<dbReference type="InterPro" id="IPR004358">
    <property type="entry name" value="Sig_transdc_His_kin-like_C"/>
</dbReference>
<dbReference type="InterPro" id="IPR003594">
    <property type="entry name" value="HATPase_dom"/>
</dbReference>
<protein>
    <recommendedName>
        <fullName evidence="3">histidine kinase</fullName>
        <ecNumber evidence="3">2.7.13.3</ecNumber>
    </recommendedName>
</protein>
<dbReference type="InterPro" id="IPR029151">
    <property type="entry name" value="Sensor-like_sf"/>
</dbReference>
<dbReference type="GO" id="GO:0005886">
    <property type="term" value="C:plasma membrane"/>
    <property type="evidence" value="ECO:0007669"/>
    <property type="project" value="UniProtKB-SubCell"/>
</dbReference>
<reference evidence="16" key="1">
    <citation type="submission" date="2015-08" db="EMBL/GenBank/DDBJ databases">
        <title>Complete DNA Sequence of Pseudomonas syringae pv. actinidiae, the Causal Agent of Kiwifruit Canker Disease.</title>
        <authorList>
            <person name="Rikkerink E.H.A."/>
            <person name="Fineran P.C."/>
        </authorList>
    </citation>
    <scope>NUCLEOTIDE SEQUENCE</scope>
    <source>
        <strain evidence="16">DSM 13666</strain>
    </source>
</reference>
<dbReference type="InterPro" id="IPR000014">
    <property type="entry name" value="PAS"/>
</dbReference>
<dbReference type="InterPro" id="IPR039506">
    <property type="entry name" value="SPOB_a"/>
</dbReference>
<evidence type="ECO:0000256" key="11">
    <source>
        <dbReference type="ARBA" id="ARBA00022989"/>
    </source>
</evidence>
<keyword evidence="12" id="KW-0902">Two-component regulatory system</keyword>
<dbReference type="GO" id="GO:0000155">
    <property type="term" value="F:phosphorelay sensor kinase activity"/>
    <property type="evidence" value="ECO:0007669"/>
    <property type="project" value="InterPro"/>
</dbReference>